<dbReference type="EMBL" id="QTSX02002165">
    <property type="protein sequence ID" value="KAJ9078062.1"/>
    <property type="molecule type" value="Genomic_DNA"/>
</dbReference>
<protein>
    <submittedName>
        <fullName evidence="1">Uncharacterized protein</fullName>
    </submittedName>
</protein>
<proteinExistence type="predicted"/>
<comment type="caution">
    <text evidence="1">The sequence shown here is derived from an EMBL/GenBank/DDBJ whole genome shotgun (WGS) entry which is preliminary data.</text>
</comment>
<dbReference type="Proteomes" id="UP001165960">
    <property type="component" value="Unassembled WGS sequence"/>
</dbReference>
<reference evidence="1" key="1">
    <citation type="submission" date="2022-04" db="EMBL/GenBank/DDBJ databases">
        <title>Genome of the entomopathogenic fungus Entomophthora muscae.</title>
        <authorList>
            <person name="Elya C."/>
            <person name="Lovett B.R."/>
            <person name="Lee E."/>
            <person name="Macias A.M."/>
            <person name="Hajek A.E."/>
            <person name="De Bivort B.L."/>
            <person name="Kasson M.T."/>
            <person name="De Fine Licht H.H."/>
            <person name="Stajich J.E."/>
        </authorList>
    </citation>
    <scope>NUCLEOTIDE SEQUENCE</scope>
    <source>
        <strain evidence="1">Berkeley</strain>
    </source>
</reference>
<accession>A0ACC2TV25</accession>
<keyword evidence="2" id="KW-1185">Reference proteome</keyword>
<evidence type="ECO:0000313" key="2">
    <source>
        <dbReference type="Proteomes" id="UP001165960"/>
    </source>
</evidence>
<evidence type="ECO:0000313" key="1">
    <source>
        <dbReference type="EMBL" id="KAJ9078062.1"/>
    </source>
</evidence>
<sequence length="102" mass="11301">MEFLEEELVLAFQEKKEWLDELDAQRALLDSLQDQLSKHLEDASAISTPDTLMGLHGNAKDDSSPSQKILTTLPLPDSHHCHRSNEEDVSFIAPSAGTLESS</sequence>
<organism evidence="1 2">
    <name type="scientific">Entomophthora muscae</name>
    <dbReference type="NCBI Taxonomy" id="34485"/>
    <lineage>
        <taxon>Eukaryota</taxon>
        <taxon>Fungi</taxon>
        <taxon>Fungi incertae sedis</taxon>
        <taxon>Zoopagomycota</taxon>
        <taxon>Entomophthoromycotina</taxon>
        <taxon>Entomophthoromycetes</taxon>
        <taxon>Entomophthorales</taxon>
        <taxon>Entomophthoraceae</taxon>
        <taxon>Entomophthora</taxon>
    </lineage>
</organism>
<gene>
    <name evidence="1" type="ORF">DSO57_1039743</name>
</gene>
<name>A0ACC2TV25_9FUNG</name>